<accession>A0A6J5VXK1</accession>
<gene>
    <name evidence="1" type="ORF">ORAREDHAP_LOCUS3742</name>
</gene>
<sequence length="99" mass="11101">MAKTIYMSTQCSFMQMPLHINGHFVDSTFLFLFLFSAIADLLDNAVDEIQNGATFVIVDKTSNPRDGSPALLIPDKKMLKSSLSFIMDQMHDELLKLEG</sequence>
<name>A0A6J5VXK1_PRUAR</name>
<dbReference type="PANTHER" id="PTHR23336:SF44">
    <property type="entry name" value="PROTEIN MICRORCHIDIA 6"/>
    <property type="match status" value="1"/>
</dbReference>
<proteinExistence type="predicted"/>
<keyword evidence="2" id="KW-1185">Reference proteome</keyword>
<dbReference type="PANTHER" id="PTHR23336">
    <property type="entry name" value="ZINC FINGER CW-TYPE COILED-COIL DOMAIN PROTEIN 3"/>
    <property type="match status" value="1"/>
</dbReference>
<dbReference type="Proteomes" id="UP000507245">
    <property type="component" value="Unassembled WGS sequence"/>
</dbReference>
<reference evidence="2" key="1">
    <citation type="journal article" date="2020" name="Genome Biol.">
        <title>Gamete binning: chromosome-level and haplotype-resolved genome assembly enabled by high-throughput single-cell sequencing of gamete genomes.</title>
        <authorList>
            <person name="Campoy J.A."/>
            <person name="Sun H."/>
            <person name="Goel M."/>
            <person name="Jiao W.-B."/>
            <person name="Folz-Donahue K."/>
            <person name="Wang N."/>
            <person name="Rubio M."/>
            <person name="Liu C."/>
            <person name="Kukat C."/>
            <person name="Ruiz D."/>
            <person name="Huettel B."/>
            <person name="Schneeberger K."/>
        </authorList>
    </citation>
    <scope>NUCLEOTIDE SEQUENCE [LARGE SCALE GENOMIC DNA]</scope>
    <source>
        <strain evidence="2">cv. Rojo Pasion</strain>
    </source>
</reference>
<organism evidence="1 2">
    <name type="scientific">Prunus armeniaca</name>
    <name type="common">Apricot</name>
    <name type="synonym">Armeniaca vulgaris</name>
    <dbReference type="NCBI Taxonomy" id="36596"/>
    <lineage>
        <taxon>Eukaryota</taxon>
        <taxon>Viridiplantae</taxon>
        <taxon>Streptophyta</taxon>
        <taxon>Embryophyta</taxon>
        <taxon>Tracheophyta</taxon>
        <taxon>Spermatophyta</taxon>
        <taxon>Magnoliopsida</taxon>
        <taxon>eudicotyledons</taxon>
        <taxon>Gunneridae</taxon>
        <taxon>Pentapetalae</taxon>
        <taxon>rosids</taxon>
        <taxon>fabids</taxon>
        <taxon>Rosales</taxon>
        <taxon>Rosaceae</taxon>
        <taxon>Amygdaloideae</taxon>
        <taxon>Amygdaleae</taxon>
        <taxon>Prunus</taxon>
    </lineage>
</organism>
<dbReference type="EMBL" id="CAEKKB010000001">
    <property type="protein sequence ID" value="CAB4294070.1"/>
    <property type="molecule type" value="Genomic_DNA"/>
</dbReference>
<evidence type="ECO:0000313" key="2">
    <source>
        <dbReference type="Proteomes" id="UP000507245"/>
    </source>
</evidence>
<dbReference type="OrthoDB" id="757982at2759"/>
<dbReference type="AlphaFoldDB" id="A0A6J5VXK1"/>
<protein>
    <submittedName>
        <fullName evidence="1">Uncharacterized protein</fullName>
    </submittedName>
</protein>
<evidence type="ECO:0000313" key="1">
    <source>
        <dbReference type="EMBL" id="CAB4294070.1"/>
    </source>
</evidence>
<dbReference type="GO" id="GO:0005634">
    <property type="term" value="C:nucleus"/>
    <property type="evidence" value="ECO:0007669"/>
    <property type="project" value="TreeGrafter"/>
</dbReference>
<dbReference type="InterPro" id="IPR045261">
    <property type="entry name" value="MORC_ATPase"/>
</dbReference>
<dbReference type="GO" id="GO:0016887">
    <property type="term" value="F:ATP hydrolysis activity"/>
    <property type="evidence" value="ECO:0007669"/>
    <property type="project" value="InterPro"/>
</dbReference>